<comment type="caution">
    <text evidence="12">The sequence shown here is derived from an EMBL/GenBank/DDBJ whole genome shotgun (WGS) entry which is preliminary data.</text>
</comment>
<evidence type="ECO:0000256" key="2">
    <source>
        <dbReference type="ARBA" id="ARBA00004613"/>
    </source>
</evidence>
<sequence>MYPTPTTVCPRARSLRERFSWSALHLSSNLVVLGLMATATPAAHAAEYYVSPNGSDSNPGTESFPWRQISRANAAVVAGDTVKVAPGDYDGGFTTSINGKATARITYVSTTRWGARINVDPNPISQKKDHGWKNTGEYVTIDGFEIDGTAENTWRFGIYSSGNHSLITRNHVHHIADEYPECSNAGGAGIEGDNWYIPGDVVDNIDITDNLIHHIGPFAKAPCNYYQGIYLIAGGKIKNNIVYKVVSWGMSSWHDAGNNDIANNVVTDCGSGGIALGAGGSGSTSTSGDYFNVSNNIVYKNSNYGIVEGSGSILGTHNTYTNNLVRDSGTNWRLLKQESIDSQTKGNNISAEPLFMGYIAGGGGDYHLQSGSLARNAGSATYAPPADFDGVARPQETAIDIGAYEFHAASASGPTLGWKFDEGRGSSISDSSGNANTGTLQGDSSWVAGRLGYAVNLGSTGKVVLNTSTPVDVTTGDFSLSGWVYLNALPSAWSSIINKGGSGSAGYGLEVDSANRLTASLQGASGTNQHVIGLTVLAPGQWYHAAAVFKRNDKIYLYLNGELQTSATYAPGNTSSLSNTKAFTLGTYSNANTWHLPGRVDAVRMYHRALTAAEVSALYSNGN</sequence>
<dbReference type="SUPFAM" id="SSF51126">
    <property type="entry name" value="Pectin lyase-like"/>
    <property type="match status" value="1"/>
</dbReference>
<dbReference type="InterPro" id="IPR052052">
    <property type="entry name" value="Polysaccharide_Lyase_9"/>
</dbReference>
<evidence type="ECO:0000256" key="9">
    <source>
        <dbReference type="ARBA" id="ARBA00038263"/>
    </source>
</evidence>
<dbReference type="eggNOG" id="COG3533">
    <property type="taxonomic scope" value="Bacteria"/>
</dbReference>
<dbReference type="Gene3D" id="2.60.120.200">
    <property type="match status" value="1"/>
</dbReference>
<dbReference type="InterPro" id="IPR059226">
    <property type="entry name" value="Choice_anch_Q_dom"/>
</dbReference>
<dbReference type="InterPro" id="IPR013320">
    <property type="entry name" value="ConA-like_dom_sf"/>
</dbReference>
<dbReference type="Proteomes" id="UP000011682">
    <property type="component" value="Unassembled WGS sequence"/>
</dbReference>
<evidence type="ECO:0000256" key="3">
    <source>
        <dbReference type="ARBA" id="ARBA00022525"/>
    </source>
</evidence>
<organism evidence="12 13">
    <name type="scientific">Cystobacter fuscus (strain ATCC 25194 / DSM 2262 / NBRC 100088 / M29)</name>
    <dbReference type="NCBI Taxonomy" id="1242864"/>
    <lineage>
        <taxon>Bacteria</taxon>
        <taxon>Pseudomonadati</taxon>
        <taxon>Myxococcota</taxon>
        <taxon>Myxococcia</taxon>
        <taxon>Myxococcales</taxon>
        <taxon>Cystobacterineae</taxon>
        <taxon>Archangiaceae</taxon>
        <taxon>Cystobacter</taxon>
    </lineage>
</organism>
<evidence type="ECO:0000256" key="4">
    <source>
        <dbReference type="ARBA" id="ARBA00022723"/>
    </source>
</evidence>
<dbReference type="InterPro" id="IPR012334">
    <property type="entry name" value="Pectin_lyas_fold"/>
</dbReference>
<evidence type="ECO:0000313" key="13">
    <source>
        <dbReference type="Proteomes" id="UP000011682"/>
    </source>
</evidence>
<evidence type="ECO:0000256" key="10">
    <source>
        <dbReference type="SAM" id="SignalP"/>
    </source>
</evidence>
<evidence type="ECO:0000256" key="8">
    <source>
        <dbReference type="ARBA" id="ARBA00023239"/>
    </source>
</evidence>
<dbReference type="Gene3D" id="2.160.20.10">
    <property type="entry name" value="Single-stranded right-handed beta-helix, Pectin lyase-like"/>
    <property type="match status" value="1"/>
</dbReference>
<dbReference type="GO" id="GO:0016837">
    <property type="term" value="F:carbon-oxygen lyase activity, acting on polysaccharides"/>
    <property type="evidence" value="ECO:0007669"/>
    <property type="project" value="TreeGrafter"/>
</dbReference>
<name>S9QMC5_CYSF2</name>
<keyword evidence="7" id="KW-1015">Disulfide bond</keyword>
<evidence type="ECO:0000259" key="11">
    <source>
        <dbReference type="SMART" id="SM00560"/>
    </source>
</evidence>
<dbReference type="AlphaFoldDB" id="S9QMC5"/>
<evidence type="ECO:0000256" key="7">
    <source>
        <dbReference type="ARBA" id="ARBA00023157"/>
    </source>
</evidence>
<evidence type="ECO:0000256" key="1">
    <source>
        <dbReference type="ARBA" id="ARBA00001913"/>
    </source>
</evidence>
<dbReference type="Pfam" id="PF13385">
    <property type="entry name" value="Laminin_G_3"/>
    <property type="match status" value="1"/>
</dbReference>
<comment type="subcellular location">
    <subcellularLocation>
        <location evidence="2">Secreted</location>
    </subcellularLocation>
</comment>
<dbReference type="InterPro" id="IPR006626">
    <property type="entry name" value="PbH1"/>
</dbReference>
<evidence type="ECO:0000256" key="5">
    <source>
        <dbReference type="ARBA" id="ARBA00022729"/>
    </source>
</evidence>
<accession>S9QMC5</accession>
<proteinExistence type="inferred from homology"/>
<protein>
    <recommendedName>
        <fullName evidence="11">LamG-like jellyroll fold domain-containing protein</fullName>
    </recommendedName>
</protein>
<keyword evidence="3" id="KW-0964">Secreted</keyword>
<dbReference type="EMBL" id="ANAH02000007">
    <property type="protein sequence ID" value="EPX62444.1"/>
    <property type="molecule type" value="Genomic_DNA"/>
</dbReference>
<gene>
    <name evidence="12" type="ORF">D187_008632</name>
</gene>
<comment type="similarity">
    <text evidence="9">Belongs to the polysaccharide lyase 9 family.</text>
</comment>
<keyword evidence="13" id="KW-1185">Reference proteome</keyword>
<feature type="chain" id="PRO_5004555124" description="LamG-like jellyroll fold domain-containing protein" evidence="10">
    <location>
        <begin position="46"/>
        <end position="623"/>
    </location>
</feature>
<dbReference type="SMART" id="SM00710">
    <property type="entry name" value="PbH1"/>
    <property type="match status" value="5"/>
</dbReference>
<comment type="cofactor">
    <cofactor evidence="1">
        <name>Ca(2+)</name>
        <dbReference type="ChEBI" id="CHEBI:29108"/>
    </cofactor>
</comment>
<dbReference type="PANTHER" id="PTHR40088">
    <property type="entry name" value="PECTATE LYASE (EUROFUNG)"/>
    <property type="match status" value="1"/>
</dbReference>
<dbReference type="GO" id="GO:0005576">
    <property type="term" value="C:extracellular region"/>
    <property type="evidence" value="ECO:0007669"/>
    <property type="project" value="UniProtKB-SubCell"/>
</dbReference>
<dbReference type="NCBIfam" id="NF041518">
    <property type="entry name" value="choice_anch_Q"/>
    <property type="match status" value="1"/>
</dbReference>
<keyword evidence="6" id="KW-0106">Calcium</keyword>
<feature type="domain" description="LamG-like jellyroll fold" evidence="11">
    <location>
        <begin position="476"/>
        <end position="613"/>
    </location>
</feature>
<dbReference type="SUPFAM" id="SSF49899">
    <property type="entry name" value="Concanavalin A-like lectins/glucanases"/>
    <property type="match status" value="1"/>
</dbReference>
<feature type="signal peptide" evidence="10">
    <location>
        <begin position="1"/>
        <end position="45"/>
    </location>
</feature>
<dbReference type="InterPro" id="IPR006558">
    <property type="entry name" value="LamG-like"/>
</dbReference>
<evidence type="ECO:0000256" key="6">
    <source>
        <dbReference type="ARBA" id="ARBA00022837"/>
    </source>
</evidence>
<dbReference type="Pfam" id="PF22842">
    <property type="entry name" value="Pel9A-like_beta_helix"/>
    <property type="match status" value="1"/>
</dbReference>
<keyword evidence="4" id="KW-0479">Metal-binding</keyword>
<dbReference type="InterPro" id="IPR011050">
    <property type="entry name" value="Pectin_lyase_fold/virulence"/>
</dbReference>
<keyword evidence="5 10" id="KW-0732">Signal</keyword>
<dbReference type="SMART" id="SM00560">
    <property type="entry name" value="LamGL"/>
    <property type="match status" value="1"/>
</dbReference>
<reference evidence="12" key="1">
    <citation type="submission" date="2013-05" db="EMBL/GenBank/DDBJ databases">
        <title>Genome assembly of Cystobacter fuscus DSM 2262.</title>
        <authorList>
            <person name="Sharma G."/>
            <person name="Khatri I."/>
            <person name="Kaur C."/>
            <person name="Mayilraj S."/>
            <person name="Subramanian S."/>
        </authorList>
    </citation>
    <scope>NUCLEOTIDE SEQUENCE [LARGE SCALE GENOMIC DNA]</scope>
    <source>
        <strain evidence="12">DSM 2262</strain>
    </source>
</reference>
<evidence type="ECO:0000313" key="12">
    <source>
        <dbReference type="EMBL" id="EPX62444.1"/>
    </source>
</evidence>
<dbReference type="InterPro" id="IPR053868">
    <property type="entry name" value="Pel9A-like_beta_helix"/>
</dbReference>
<dbReference type="PANTHER" id="PTHR40088:SF1">
    <property type="entry name" value="PECTATE LYASE PEL9"/>
    <property type="match status" value="1"/>
</dbReference>
<keyword evidence="8" id="KW-0456">Lyase</keyword>
<dbReference type="GO" id="GO:0046872">
    <property type="term" value="F:metal ion binding"/>
    <property type="evidence" value="ECO:0007669"/>
    <property type="project" value="UniProtKB-KW"/>
</dbReference>
<dbReference type="eggNOG" id="COG3420">
    <property type="taxonomic scope" value="Bacteria"/>
</dbReference>